<sequence>MTIPSLKSRTYSSELGNLKAIGSAGSYTRYLTSYQSDGLKVNGLFTIPSGEEPTDGWPAIIFIHGYIPPTLYRTQQNYASYVNYLARNGFVVFKIDLRGHDQSEGEPGGAYYSEDYIVDVLNARAALQKADFVNPDKIGLWGHSMAGNVVLRSLASRPDIPAVVIWAGAVYSYEDFVKYRLNDNSYRPPSSNVQRQRRRQQLFDTYGEFTPDSPFWQQVAATNYLDDIKGAIQLHHAVDDTVVNIGYSIDLITKLDKTSIPHEFYEYPSGGHNLTGNSYNQAMARTVEFFKKYLK</sequence>
<feature type="domain" description="Peptidase S9 prolyl oligopeptidase catalytic" evidence="2">
    <location>
        <begin position="80"/>
        <end position="295"/>
    </location>
</feature>
<dbReference type="EMBL" id="MGAE01000029">
    <property type="protein sequence ID" value="OGK39024.1"/>
    <property type="molecule type" value="Genomic_DNA"/>
</dbReference>
<proteinExistence type="predicted"/>
<dbReference type="GO" id="GO:0008236">
    <property type="term" value="F:serine-type peptidase activity"/>
    <property type="evidence" value="ECO:0007669"/>
    <property type="project" value="InterPro"/>
</dbReference>
<dbReference type="Proteomes" id="UP000179024">
    <property type="component" value="Unassembled WGS sequence"/>
</dbReference>
<comment type="caution">
    <text evidence="3">The sequence shown here is derived from an EMBL/GenBank/DDBJ whole genome shotgun (WGS) entry which is preliminary data.</text>
</comment>
<evidence type="ECO:0000259" key="2">
    <source>
        <dbReference type="Pfam" id="PF00326"/>
    </source>
</evidence>
<organism evidence="3 4">
    <name type="scientific">Candidatus Roizmanbacteria bacterium RIFCSPHIGHO2_12_FULL_44_10</name>
    <dbReference type="NCBI Taxonomy" id="1802054"/>
    <lineage>
        <taxon>Bacteria</taxon>
        <taxon>Candidatus Roizmaniibacteriota</taxon>
    </lineage>
</organism>
<accession>A0A1F7I6N0</accession>
<dbReference type="AlphaFoldDB" id="A0A1F7I6N0"/>
<dbReference type="Pfam" id="PF00326">
    <property type="entry name" value="Peptidase_S9"/>
    <property type="match status" value="1"/>
</dbReference>
<name>A0A1F7I6N0_9BACT</name>
<evidence type="ECO:0000313" key="3">
    <source>
        <dbReference type="EMBL" id="OGK39024.1"/>
    </source>
</evidence>
<evidence type="ECO:0000256" key="1">
    <source>
        <dbReference type="ARBA" id="ARBA00022801"/>
    </source>
</evidence>
<dbReference type="PANTHER" id="PTHR22946:SF9">
    <property type="entry name" value="POLYKETIDE TRANSFERASE AF380"/>
    <property type="match status" value="1"/>
</dbReference>
<protein>
    <recommendedName>
        <fullName evidence="2">Peptidase S9 prolyl oligopeptidase catalytic domain-containing protein</fullName>
    </recommendedName>
</protein>
<reference evidence="3 4" key="1">
    <citation type="journal article" date="2016" name="Nat. Commun.">
        <title>Thousands of microbial genomes shed light on interconnected biogeochemical processes in an aquifer system.</title>
        <authorList>
            <person name="Anantharaman K."/>
            <person name="Brown C.T."/>
            <person name="Hug L.A."/>
            <person name="Sharon I."/>
            <person name="Castelle C.J."/>
            <person name="Probst A.J."/>
            <person name="Thomas B.C."/>
            <person name="Singh A."/>
            <person name="Wilkins M.J."/>
            <person name="Karaoz U."/>
            <person name="Brodie E.L."/>
            <person name="Williams K.H."/>
            <person name="Hubbard S.S."/>
            <person name="Banfield J.F."/>
        </authorList>
    </citation>
    <scope>NUCLEOTIDE SEQUENCE [LARGE SCALE GENOMIC DNA]</scope>
</reference>
<keyword evidence="1" id="KW-0378">Hydrolase</keyword>
<dbReference type="GO" id="GO:0006508">
    <property type="term" value="P:proteolysis"/>
    <property type="evidence" value="ECO:0007669"/>
    <property type="project" value="InterPro"/>
</dbReference>
<dbReference type="GO" id="GO:0052689">
    <property type="term" value="F:carboxylic ester hydrolase activity"/>
    <property type="evidence" value="ECO:0007669"/>
    <property type="project" value="UniProtKB-ARBA"/>
</dbReference>
<evidence type="ECO:0000313" key="4">
    <source>
        <dbReference type="Proteomes" id="UP000179024"/>
    </source>
</evidence>
<dbReference type="InterPro" id="IPR001375">
    <property type="entry name" value="Peptidase_S9_cat"/>
</dbReference>
<dbReference type="PANTHER" id="PTHR22946">
    <property type="entry name" value="DIENELACTONE HYDROLASE DOMAIN-CONTAINING PROTEIN-RELATED"/>
    <property type="match status" value="1"/>
</dbReference>
<dbReference type="InterPro" id="IPR050261">
    <property type="entry name" value="FrsA_esterase"/>
</dbReference>
<gene>
    <name evidence="3" type="ORF">A3F34_01410</name>
</gene>
<dbReference type="Gene3D" id="3.40.50.1820">
    <property type="entry name" value="alpha/beta hydrolase"/>
    <property type="match status" value="1"/>
</dbReference>
<dbReference type="InterPro" id="IPR029058">
    <property type="entry name" value="AB_hydrolase_fold"/>
</dbReference>
<dbReference type="SUPFAM" id="SSF53474">
    <property type="entry name" value="alpha/beta-Hydrolases"/>
    <property type="match status" value="1"/>
</dbReference>